<feature type="region of interest" description="Disordered" evidence="1">
    <location>
        <begin position="1"/>
        <end position="23"/>
    </location>
</feature>
<reference evidence="2 3" key="1">
    <citation type="submission" date="2019-06" db="EMBL/GenBank/DDBJ databases">
        <title>Genome of Methylobacterium sp. 17Sr1-39.</title>
        <authorList>
            <person name="Seo T."/>
        </authorList>
    </citation>
    <scope>NUCLEOTIDE SEQUENCE [LARGE SCALE GENOMIC DNA]</scope>
    <source>
        <strain evidence="2 3">17Sr1-39</strain>
    </source>
</reference>
<protein>
    <submittedName>
        <fullName evidence="2">Uncharacterized protein</fullName>
    </submittedName>
</protein>
<keyword evidence="3" id="KW-1185">Reference proteome</keyword>
<gene>
    <name evidence="2" type="ORF">FF100_27055</name>
</gene>
<dbReference type="EMBL" id="VDDA01000018">
    <property type="protein sequence ID" value="TNC09228.1"/>
    <property type="molecule type" value="Genomic_DNA"/>
</dbReference>
<comment type="caution">
    <text evidence="2">The sequence shown here is derived from an EMBL/GenBank/DDBJ whole genome shotgun (WGS) entry which is preliminary data.</text>
</comment>
<dbReference type="Proteomes" id="UP000305267">
    <property type="component" value="Unassembled WGS sequence"/>
</dbReference>
<dbReference type="OrthoDB" id="7999053at2"/>
<evidence type="ECO:0000256" key="1">
    <source>
        <dbReference type="SAM" id="MobiDB-lite"/>
    </source>
</evidence>
<dbReference type="AlphaFoldDB" id="A0A5C4LAE0"/>
<accession>A0A5C4LAE0</accession>
<evidence type="ECO:0000313" key="3">
    <source>
        <dbReference type="Proteomes" id="UP000305267"/>
    </source>
</evidence>
<organism evidence="2 3">
    <name type="scientific">Methylobacterium terricola</name>
    <dbReference type="NCBI Taxonomy" id="2583531"/>
    <lineage>
        <taxon>Bacteria</taxon>
        <taxon>Pseudomonadati</taxon>
        <taxon>Pseudomonadota</taxon>
        <taxon>Alphaproteobacteria</taxon>
        <taxon>Hyphomicrobiales</taxon>
        <taxon>Methylobacteriaceae</taxon>
        <taxon>Methylobacterium</taxon>
    </lineage>
</organism>
<evidence type="ECO:0000313" key="2">
    <source>
        <dbReference type="EMBL" id="TNC09228.1"/>
    </source>
</evidence>
<proteinExistence type="predicted"/>
<feature type="compositionally biased region" description="Basic residues" evidence="1">
    <location>
        <begin position="10"/>
        <end position="21"/>
    </location>
</feature>
<sequence length="76" mass="8298">MTSGYGVPRWARRRAERHRARHSDGKVVRWMAFGPQDRRKRADGTTVAAGSNVLPFLRRAPAAGPDEAAPLDATGS</sequence>
<name>A0A5C4LAE0_9HYPH</name>
<dbReference type="RefSeq" id="WP_139038871.1">
    <property type="nucleotide sequence ID" value="NZ_VDDA01000018.1"/>
</dbReference>